<dbReference type="Proteomes" id="UP000251800">
    <property type="component" value="Unassembled WGS sequence"/>
</dbReference>
<dbReference type="Pfam" id="PF20434">
    <property type="entry name" value="BD-FAE"/>
    <property type="match status" value="1"/>
</dbReference>
<evidence type="ECO:0000259" key="3">
    <source>
        <dbReference type="Pfam" id="PF20434"/>
    </source>
</evidence>
<accession>A0A383XPL9</accession>
<dbReference type="EMBL" id="QEQK01000023">
    <property type="protein sequence ID" value="PWN54573.1"/>
    <property type="molecule type" value="Genomic_DNA"/>
</dbReference>
<dbReference type="InterPro" id="IPR049492">
    <property type="entry name" value="BD-FAE-like_dom"/>
</dbReference>
<feature type="region of interest" description="Disordered" evidence="2">
    <location>
        <begin position="284"/>
        <end position="331"/>
    </location>
</feature>
<keyword evidence="5" id="KW-1185">Reference proteome</keyword>
<dbReference type="InterPro" id="IPR029058">
    <property type="entry name" value="AB_hydrolase_fold"/>
</dbReference>
<feature type="compositionally biased region" description="Basic and acidic residues" evidence="2">
    <location>
        <begin position="319"/>
        <end position="331"/>
    </location>
</feature>
<dbReference type="OrthoDB" id="9771666at2"/>
<name>A0A383XPL9_9GAMM</name>
<evidence type="ECO:0000313" key="5">
    <source>
        <dbReference type="Proteomes" id="UP000251800"/>
    </source>
</evidence>
<evidence type="ECO:0000256" key="2">
    <source>
        <dbReference type="SAM" id="MobiDB-lite"/>
    </source>
</evidence>
<organism evidence="4 5">
    <name type="scientific">Abyssibacter profundi</name>
    <dbReference type="NCBI Taxonomy" id="2182787"/>
    <lineage>
        <taxon>Bacteria</taxon>
        <taxon>Pseudomonadati</taxon>
        <taxon>Pseudomonadota</taxon>
        <taxon>Gammaproteobacteria</taxon>
        <taxon>Chromatiales</taxon>
        <taxon>Oceanococcaceae</taxon>
        <taxon>Abyssibacter</taxon>
    </lineage>
</organism>
<dbReference type="AlphaFoldDB" id="A0A383XPL9"/>
<dbReference type="SUPFAM" id="SSF53474">
    <property type="entry name" value="alpha/beta-Hydrolases"/>
    <property type="match status" value="1"/>
</dbReference>
<comment type="caution">
    <text evidence="4">The sequence shown here is derived from an EMBL/GenBank/DDBJ whole genome shotgun (WGS) entry which is preliminary data.</text>
</comment>
<dbReference type="PANTHER" id="PTHR48081:SF9">
    <property type="entry name" value="CARBOXYLESTERASE"/>
    <property type="match status" value="1"/>
</dbReference>
<dbReference type="GO" id="GO:0016787">
    <property type="term" value="F:hydrolase activity"/>
    <property type="evidence" value="ECO:0007669"/>
    <property type="project" value="UniProtKB-KW"/>
</dbReference>
<evidence type="ECO:0000313" key="4">
    <source>
        <dbReference type="EMBL" id="PWN54573.1"/>
    </source>
</evidence>
<dbReference type="PANTHER" id="PTHR48081">
    <property type="entry name" value="AB HYDROLASE SUPERFAMILY PROTEIN C4A8.06C"/>
    <property type="match status" value="1"/>
</dbReference>
<gene>
    <name evidence="4" type="ORF">DEH80_16780</name>
</gene>
<feature type="domain" description="BD-FAE-like" evidence="3">
    <location>
        <begin position="53"/>
        <end position="238"/>
    </location>
</feature>
<keyword evidence="1 4" id="KW-0378">Hydrolase</keyword>
<feature type="compositionally biased region" description="Low complexity" evidence="2">
    <location>
        <begin position="290"/>
        <end position="302"/>
    </location>
</feature>
<protein>
    <submittedName>
        <fullName evidence="4">Alpha/beta hydrolase</fullName>
    </submittedName>
</protein>
<dbReference type="PROSITE" id="PS51257">
    <property type="entry name" value="PROKAR_LIPOPROTEIN"/>
    <property type="match status" value="1"/>
</dbReference>
<dbReference type="Gene3D" id="3.40.50.1820">
    <property type="entry name" value="alpha/beta hydrolase"/>
    <property type="match status" value="1"/>
</dbReference>
<sequence length="331" mass="35990">MLRTAGRRLTLLVLGTVLLGGCAGQQVLNAFTPQRGLEKAINLSYGDHPRQRLDIYSPADANDAPVVVFFYGGSWREGSKDLYEFVAQALTSRGFVAVVPDYRVYPDVRFPAFVEDAASAVAQTRQVVHRYGGDPDKLFVMGHSAGAHLAAMLATDGRYLQAVGGSRAWLRGLIGLSGPYDFTPIKDAQIRAVFGPESEHEKAQPVNFVDGQVPPTLLLHGENDNVVYANNSRDLAQRIAEEGGRPTLVIYPKMSHQKMIAVFAAPLRGLSDAVDKVASFIREQARKPRPAAGPAPAATRPAVSSDYSFETRPIDDEDPRPAETRPEPVEP</sequence>
<dbReference type="InterPro" id="IPR050300">
    <property type="entry name" value="GDXG_lipolytic_enzyme"/>
</dbReference>
<reference evidence="4 5" key="1">
    <citation type="submission" date="2018-05" db="EMBL/GenBank/DDBJ databases">
        <title>Abyssibacter profundi OUC007T gen. nov., sp. nov, a marine bacterium isolated from seawater of the Mariana Trench.</title>
        <authorList>
            <person name="Zhou S."/>
        </authorList>
    </citation>
    <scope>NUCLEOTIDE SEQUENCE [LARGE SCALE GENOMIC DNA]</scope>
    <source>
        <strain evidence="4 5">OUC007</strain>
    </source>
</reference>
<proteinExistence type="predicted"/>
<evidence type="ECO:0000256" key="1">
    <source>
        <dbReference type="ARBA" id="ARBA00022801"/>
    </source>
</evidence>